<proteinExistence type="predicted"/>
<reference evidence="2" key="1">
    <citation type="submission" date="2018-02" db="EMBL/GenBank/DDBJ databases">
        <authorList>
            <person name="Hausmann B."/>
        </authorList>
    </citation>
    <scope>NUCLEOTIDE SEQUENCE [LARGE SCALE GENOMIC DNA]</scope>
    <source>
        <strain evidence="2">Peat soil MAG SbF1</strain>
    </source>
</reference>
<accession>A0A2U3L8F2</accession>
<name>A0A2U3L8F2_9FIRM</name>
<dbReference type="Proteomes" id="UP000238916">
    <property type="component" value="Unassembled WGS sequence"/>
</dbReference>
<dbReference type="EMBL" id="OMOF01000338">
    <property type="protein sequence ID" value="SPF48182.1"/>
    <property type="molecule type" value="Genomic_DNA"/>
</dbReference>
<protein>
    <submittedName>
        <fullName evidence="1">Uncharacterized protein</fullName>
    </submittedName>
</protein>
<sequence>MTLTATNTSGETAQAITTFTVNPIPLPPPGNLNGTLRIDAWRRNGTTNPTGTAKYGDRLVNTLTVETPPPPQGLLNAVVTGARLTKAWVNRPEGQVNKSGVGPELILRSTANTDMTLNGLTATTTYTESWAGYPPPIPDNTVMETDFIDVPFSVHVDYKYQVPVSTKNGVIYVWRTGSYDASGNASSNLDITGTEWYIFSVPIHDTGTPVWEP</sequence>
<organism evidence="1 2">
    <name type="scientific">Candidatus Desulfosporosinus infrequens</name>
    <dbReference type="NCBI Taxonomy" id="2043169"/>
    <lineage>
        <taxon>Bacteria</taxon>
        <taxon>Bacillati</taxon>
        <taxon>Bacillota</taxon>
        <taxon>Clostridia</taxon>
        <taxon>Eubacteriales</taxon>
        <taxon>Desulfitobacteriaceae</taxon>
        <taxon>Desulfosporosinus</taxon>
    </lineage>
</organism>
<evidence type="ECO:0000313" key="2">
    <source>
        <dbReference type="Proteomes" id="UP000238916"/>
    </source>
</evidence>
<evidence type="ECO:0000313" key="1">
    <source>
        <dbReference type="EMBL" id="SPF48182.1"/>
    </source>
</evidence>
<dbReference type="AlphaFoldDB" id="A0A2U3L8F2"/>
<gene>
    <name evidence="1" type="ORF">SBF1_4020003</name>
</gene>